<dbReference type="PANTHER" id="PTHR30154">
    <property type="entry name" value="LEUCINE-RESPONSIVE REGULATORY PROTEIN"/>
    <property type="match status" value="1"/>
</dbReference>
<organism evidence="5">
    <name type="scientific">hydrothermal vent metagenome</name>
    <dbReference type="NCBI Taxonomy" id="652676"/>
    <lineage>
        <taxon>unclassified sequences</taxon>
        <taxon>metagenomes</taxon>
        <taxon>ecological metagenomes</taxon>
    </lineage>
</organism>
<keyword evidence="1" id="KW-0805">Transcription regulation</keyword>
<dbReference type="SMART" id="SM00344">
    <property type="entry name" value="HTH_ASNC"/>
    <property type="match status" value="1"/>
</dbReference>
<dbReference type="GO" id="GO:0043200">
    <property type="term" value="P:response to amino acid"/>
    <property type="evidence" value="ECO:0007669"/>
    <property type="project" value="TreeGrafter"/>
</dbReference>
<feature type="domain" description="HTH asnC-type" evidence="4">
    <location>
        <begin position="1"/>
        <end position="62"/>
    </location>
</feature>
<evidence type="ECO:0000256" key="3">
    <source>
        <dbReference type="ARBA" id="ARBA00023163"/>
    </source>
</evidence>
<dbReference type="InterPro" id="IPR019887">
    <property type="entry name" value="Tscrpt_reg_AsnC/Lrp_C"/>
</dbReference>
<dbReference type="GO" id="GO:0005829">
    <property type="term" value="C:cytosol"/>
    <property type="evidence" value="ECO:0007669"/>
    <property type="project" value="TreeGrafter"/>
</dbReference>
<dbReference type="AlphaFoldDB" id="A0A3B0V4Z0"/>
<dbReference type="InterPro" id="IPR000485">
    <property type="entry name" value="AsnC-type_HTH_dom"/>
</dbReference>
<dbReference type="Pfam" id="PF13412">
    <property type="entry name" value="HTH_24"/>
    <property type="match status" value="1"/>
</dbReference>
<dbReference type="PANTHER" id="PTHR30154:SF34">
    <property type="entry name" value="TRANSCRIPTIONAL REGULATOR AZLB"/>
    <property type="match status" value="1"/>
</dbReference>
<dbReference type="InterPro" id="IPR036388">
    <property type="entry name" value="WH-like_DNA-bd_sf"/>
</dbReference>
<dbReference type="InterPro" id="IPR011008">
    <property type="entry name" value="Dimeric_a/b-barrel"/>
</dbReference>
<dbReference type="PRINTS" id="PR00033">
    <property type="entry name" value="HTHASNC"/>
</dbReference>
<dbReference type="SUPFAM" id="SSF54909">
    <property type="entry name" value="Dimeric alpha+beta barrel"/>
    <property type="match status" value="1"/>
</dbReference>
<sequence length="155" mass="17709">MDNYDIKILQAIQQNGRISNKELAQKVNLSPAPCWRRMHALEQKGYINSYTALLNHEKVGLTIIAFAHVSLDDHHANTVKSFDNAIAKWSEVQECHATSGNSDYLLKIVTVNMQTYNQFMYEKLLKLTAIRSVNTSFSMMQKKISTELPLTHLQL</sequence>
<dbReference type="Pfam" id="PF01037">
    <property type="entry name" value="AsnC_trans_reg"/>
    <property type="match status" value="1"/>
</dbReference>
<gene>
    <name evidence="5" type="ORF">MNBD_GAMMA01-2086</name>
</gene>
<accession>A0A3B0V4Z0</accession>
<keyword evidence="2" id="KW-0238">DNA-binding</keyword>
<proteinExistence type="predicted"/>
<dbReference type="Gene3D" id="3.30.70.920">
    <property type="match status" value="1"/>
</dbReference>
<reference evidence="5" key="1">
    <citation type="submission" date="2018-06" db="EMBL/GenBank/DDBJ databases">
        <authorList>
            <person name="Zhirakovskaya E."/>
        </authorList>
    </citation>
    <scope>NUCLEOTIDE SEQUENCE</scope>
</reference>
<dbReference type="InterPro" id="IPR019888">
    <property type="entry name" value="Tscrpt_reg_AsnC-like"/>
</dbReference>
<evidence type="ECO:0000259" key="4">
    <source>
        <dbReference type="PROSITE" id="PS50956"/>
    </source>
</evidence>
<dbReference type="PROSITE" id="PS50956">
    <property type="entry name" value="HTH_ASNC_2"/>
    <property type="match status" value="1"/>
</dbReference>
<protein>
    <recommendedName>
        <fullName evidence="4">HTH asnC-type domain-containing protein</fullName>
    </recommendedName>
</protein>
<dbReference type="CDD" id="cd00090">
    <property type="entry name" value="HTH_ARSR"/>
    <property type="match status" value="1"/>
</dbReference>
<name>A0A3B0V4Z0_9ZZZZ</name>
<dbReference type="EMBL" id="UOEW01000044">
    <property type="protein sequence ID" value="VAW33832.1"/>
    <property type="molecule type" value="Genomic_DNA"/>
</dbReference>
<dbReference type="GO" id="GO:0043565">
    <property type="term" value="F:sequence-specific DNA binding"/>
    <property type="evidence" value="ECO:0007669"/>
    <property type="project" value="InterPro"/>
</dbReference>
<evidence type="ECO:0000313" key="5">
    <source>
        <dbReference type="EMBL" id="VAW33832.1"/>
    </source>
</evidence>
<dbReference type="InterPro" id="IPR036390">
    <property type="entry name" value="WH_DNA-bd_sf"/>
</dbReference>
<dbReference type="Gene3D" id="1.10.10.10">
    <property type="entry name" value="Winged helix-like DNA-binding domain superfamily/Winged helix DNA-binding domain"/>
    <property type="match status" value="1"/>
</dbReference>
<evidence type="ECO:0000256" key="1">
    <source>
        <dbReference type="ARBA" id="ARBA00023015"/>
    </source>
</evidence>
<evidence type="ECO:0000256" key="2">
    <source>
        <dbReference type="ARBA" id="ARBA00023125"/>
    </source>
</evidence>
<keyword evidence="3" id="KW-0804">Transcription</keyword>
<dbReference type="SUPFAM" id="SSF46785">
    <property type="entry name" value="Winged helix' DNA-binding domain"/>
    <property type="match status" value="1"/>
</dbReference>
<dbReference type="InterPro" id="IPR011991">
    <property type="entry name" value="ArsR-like_HTH"/>
</dbReference>